<protein>
    <submittedName>
        <fullName evidence="1">Uncharacterized protein</fullName>
    </submittedName>
</protein>
<evidence type="ECO:0000313" key="2">
    <source>
        <dbReference type="Proteomes" id="UP000503640"/>
    </source>
</evidence>
<dbReference type="Proteomes" id="UP000503640">
    <property type="component" value="Unassembled WGS sequence"/>
</dbReference>
<dbReference type="EMBL" id="BJTG01000003">
    <property type="protein sequence ID" value="GEJ56818.1"/>
    <property type="molecule type" value="Genomic_DNA"/>
</dbReference>
<reference evidence="2" key="1">
    <citation type="journal article" date="2020" name="Appl. Environ. Microbiol.">
        <title>Diazotrophic Anaeromyxobacter Isolates from Soils.</title>
        <authorList>
            <person name="Masuda Y."/>
            <person name="Yamanaka H."/>
            <person name="Xu Z.X."/>
            <person name="Shiratori Y."/>
            <person name="Aono T."/>
            <person name="Amachi S."/>
            <person name="Senoo K."/>
            <person name="Itoh H."/>
        </authorList>
    </citation>
    <scope>NUCLEOTIDE SEQUENCE [LARGE SCALE GENOMIC DNA]</scope>
    <source>
        <strain evidence="2">R267</strain>
    </source>
</reference>
<name>A0A7I9VKW4_9BACT</name>
<accession>A0A7I9VKW4</accession>
<gene>
    <name evidence="1" type="ORF">AMYX_15590</name>
</gene>
<organism evidence="1 2">
    <name type="scientific">Anaeromyxobacter diazotrophicus</name>
    <dbReference type="NCBI Taxonomy" id="2590199"/>
    <lineage>
        <taxon>Bacteria</taxon>
        <taxon>Pseudomonadati</taxon>
        <taxon>Myxococcota</taxon>
        <taxon>Myxococcia</taxon>
        <taxon>Myxococcales</taxon>
        <taxon>Cystobacterineae</taxon>
        <taxon>Anaeromyxobacteraceae</taxon>
        <taxon>Anaeromyxobacter</taxon>
    </lineage>
</organism>
<comment type="caution">
    <text evidence="1">The sequence shown here is derived from an EMBL/GenBank/DDBJ whole genome shotgun (WGS) entry which is preliminary data.</text>
</comment>
<sequence>MGALAALLAVGAVVAAIVLGHRTAEPTVVADPYEAGLHYDEAHHQHDAAAVGPRAAPRCDPARAPCAQRVAGATVALAVAPAPVLMKDLAFTVEVTPPAAAGAGAGRLALSMPGMYMGEHPVALAADGPGRWRGTGVLVRCPSGRRGWAADVEVPSAGGAPLRATFTFEAAER</sequence>
<evidence type="ECO:0000313" key="1">
    <source>
        <dbReference type="EMBL" id="GEJ56818.1"/>
    </source>
</evidence>
<dbReference type="AlphaFoldDB" id="A0A7I9VKW4"/>
<proteinExistence type="predicted"/>
<dbReference type="Pfam" id="PF05751">
    <property type="entry name" value="FixH"/>
    <property type="match status" value="1"/>
</dbReference>
<keyword evidence="2" id="KW-1185">Reference proteome</keyword>
<dbReference type="InterPro" id="IPR008620">
    <property type="entry name" value="FixH"/>
</dbReference>